<feature type="signal peptide" evidence="2">
    <location>
        <begin position="1"/>
        <end position="18"/>
    </location>
</feature>
<sequence>MQLLIATLSSTAISYVIGCTSSHDMWVQLKDRFSTVTKARIFQMKSELQNIKKGAEPVSQYLQKIKDARDHLAAAGVSFDDDDIVILALNGLPPEYNTFRCMVRGRENVLSLKDFRSQLLAEEAILEHTTSATPFASAMMANNQSFKGKSLVLADTSTSVPSSISSGHNGGVNSGVNGGFHSSSNGGSFSHNGGFHSGPNRGSFYRERGRPRHQFSSGPRPYQAPPNSGPGILGSAIHRS</sequence>
<organism evidence="3 4">
    <name type="scientific">Prunus avium</name>
    <name type="common">Cherry</name>
    <name type="synonym">Cerasus avium</name>
    <dbReference type="NCBI Taxonomy" id="42229"/>
    <lineage>
        <taxon>Eukaryota</taxon>
        <taxon>Viridiplantae</taxon>
        <taxon>Streptophyta</taxon>
        <taxon>Embryophyta</taxon>
        <taxon>Tracheophyta</taxon>
        <taxon>Spermatophyta</taxon>
        <taxon>Magnoliopsida</taxon>
        <taxon>eudicotyledons</taxon>
        <taxon>Gunneridae</taxon>
        <taxon>Pentapetalae</taxon>
        <taxon>rosids</taxon>
        <taxon>fabids</taxon>
        <taxon>Rosales</taxon>
        <taxon>Rosaceae</taxon>
        <taxon>Amygdaloideae</taxon>
        <taxon>Amygdaleae</taxon>
        <taxon>Prunus</taxon>
    </lineage>
</organism>
<protein>
    <submittedName>
        <fullName evidence="4">Uncharacterized protein LOC110754517</fullName>
    </submittedName>
</protein>
<feature type="compositionally biased region" description="Low complexity" evidence="1">
    <location>
        <begin position="158"/>
        <end position="167"/>
    </location>
</feature>
<dbReference type="Proteomes" id="UP000515124">
    <property type="component" value="Unplaced"/>
</dbReference>
<feature type="chain" id="PRO_5027901382" evidence="2">
    <location>
        <begin position="19"/>
        <end position="240"/>
    </location>
</feature>
<keyword evidence="2" id="KW-0732">Signal</keyword>
<feature type="compositionally biased region" description="Low complexity" evidence="1">
    <location>
        <begin position="179"/>
        <end position="198"/>
    </location>
</feature>
<evidence type="ECO:0000313" key="4">
    <source>
        <dbReference type="RefSeq" id="XP_021811279.1"/>
    </source>
</evidence>
<dbReference type="PANTHER" id="PTHR47481">
    <property type="match status" value="1"/>
</dbReference>
<dbReference type="RefSeq" id="XP_021811279.1">
    <property type="nucleotide sequence ID" value="XM_021955587.1"/>
</dbReference>
<evidence type="ECO:0000256" key="1">
    <source>
        <dbReference type="SAM" id="MobiDB-lite"/>
    </source>
</evidence>
<dbReference type="GeneID" id="110754517"/>
<keyword evidence="3" id="KW-1185">Reference proteome</keyword>
<evidence type="ECO:0000313" key="3">
    <source>
        <dbReference type="Proteomes" id="UP000515124"/>
    </source>
</evidence>
<dbReference type="Pfam" id="PF14223">
    <property type="entry name" value="Retrotran_gag_2"/>
    <property type="match status" value="1"/>
</dbReference>
<evidence type="ECO:0000256" key="2">
    <source>
        <dbReference type="SAM" id="SignalP"/>
    </source>
</evidence>
<proteinExistence type="predicted"/>
<dbReference type="PANTHER" id="PTHR47481:SF30">
    <property type="entry name" value="CCHC-TYPE DOMAIN-CONTAINING PROTEIN"/>
    <property type="match status" value="1"/>
</dbReference>
<name>A0A6P5S6F0_PRUAV</name>
<feature type="compositionally biased region" description="Gly residues" evidence="1">
    <location>
        <begin position="168"/>
        <end position="178"/>
    </location>
</feature>
<gene>
    <name evidence="4" type="primary">LOC110754517</name>
</gene>
<reference evidence="4" key="1">
    <citation type="submission" date="2025-08" db="UniProtKB">
        <authorList>
            <consortium name="RefSeq"/>
        </authorList>
    </citation>
    <scope>IDENTIFICATION</scope>
</reference>
<dbReference type="KEGG" id="pavi:110754517"/>
<dbReference type="AlphaFoldDB" id="A0A6P5S6F0"/>
<accession>A0A6P5S6F0</accession>
<feature type="region of interest" description="Disordered" evidence="1">
    <location>
        <begin position="158"/>
        <end position="240"/>
    </location>
</feature>